<feature type="domain" description="Disease resistance R13L4/SHOC-2-like LRR" evidence="10">
    <location>
        <begin position="769"/>
        <end position="884"/>
    </location>
</feature>
<gene>
    <name evidence="11" type="ORF">SORBI_3007G186400</name>
</gene>
<dbReference type="Gene3D" id="1.20.5.4130">
    <property type="match status" value="1"/>
</dbReference>
<protein>
    <submittedName>
        <fullName evidence="11">Uncharacterized protein</fullName>
    </submittedName>
</protein>
<evidence type="ECO:0000256" key="4">
    <source>
        <dbReference type="ARBA" id="ARBA00022741"/>
    </source>
</evidence>
<evidence type="ECO:0000259" key="7">
    <source>
        <dbReference type="Pfam" id="PF00931"/>
    </source>
</evidence>
<keyword evidence="12" id="KW-1185">Reference proteome</keyword>
<evidence type="ECO:0000259" key="9">
    <source>
        <dbReference type="Pfam" id="PF23559"/>
    </source>
</evidence>
<dbReference type="GO" id="GO:0002758">
    <property type="term" value="P:innate immune response-activating signaling pathway"/>
    <property type="evidence" value="ECO:0007669"/>
    <property type="project" value="UniProtKB-ARBA"/>
</dbReference>
<feature type="domain" description="Disease resistance N-terminal" evidence="8">
    <location>
        <begin position="16"/>
        <end position="94"/>
    </location>
</feature>
<evidence type="ECO:0000256" key="6">
    <source>
        <dbReference type="ARBA" id="ARBA00023054"/>
    </source>
</evidence>
<evidence type="ECO:0000259" key="10">
    <source>
        <dbReference type="Pfam" id="PF23598"/>
    </source>
</evidence>
<feature type="domain" description="NB-ARC" evidence="7">
    <location>
        <begin position="401"/>
        <end position="555"/>
    </location>
</feature>
<sequence length="1183" mass="134259">MEATGLSLGKSVLDGALGYAESAVAEEVALQLGIQEDQAYIRDELEMMMAFLMAAHEERDEHKVIKTWVKQVRDVAYDAEDSLQDFAVRLGKPSWWRIPLLLLERRRVAKNMKELRAKVEAVSQRNARYHLIKGPGSKAITTSGKSNLARETMSSTEEARRQHENAKINLIQLISKKDENLRVISVWGTSGVPGETSIIKMAYDDLERKKKFECHAWIRIMHPFNQTEFVHNIIQQFYVNSLEEATMTLEKLTPGAQDLRRIWMMSEVDLVDEFKKVLNDKSYLVVLGDLSSMEEWDQIKTCFPKNMNGSRIIVCTEDITVANLCVGTALPEHKQLSVDHILYAFYEKSSQGGTDSMEEGSSSNTMDSIDSKNYMGRKKLPRMETTLAAFEESQLIGRDNEKSEIIKMISNTHSQEFEVISVCGMGGLGKTTLVQYVYRSPELNAMFEKCACVTISRPFNSEELVCSLASQLGGGSLVHLLEGKSYLIVLDDISSTTEWDAIVEHFPTTVTTSRVIVTTREENIAKHCSKKERNIYKLKLLGDKDAHDLFTEKVFGTVTYLDEYPELADEAKLILKNCNGLPLAIVTMGGFLAKQPKTLMEWRKLNEHISAELEMNPELQRIPNVLVKSYDGLPYHLKSCFLYLSIFPEDYTISRKRLVRRWIAEGYPKEVRGQSVMERADMYFMELIDRVMILPLQQSVLSRKKIDSCKVHDLMREISISKSTEENLVFRLEEGCNLNTHGAIRHLTISSNWEGDKAEFESMMGLSRIRSLTVFGKWRPLFLSDKVRLLRVLDLENTKDLMDHHLMQIGKLLHLKYLSIRECDNIFHLPDSLGNLKQLQTLDIKNTRIIKLPNTTINLRKLQYIHAGGKTFDTYEEVVRNLPKLLQNKICLLTILSLFVCALWCSPQIMHDDVANRSDLCSLFWHWHAPLILKELSGYGVILPRGLRKLRGLQTLSGVDIAVGKGILKEIKRLTQLRRLAVSGINKKNCQEFCSTLDDLRCLESLTVHSVVEPGLHGCLDGVSSPPTSLQSLKLAGSLVKLPGWIAGLHNLVKLKLKKTKLSELDATIWVLGKLRNLAILRLLKDSFEGEELGLTFHREAFPSLMVLQLEGVHFESVEFKEGATPKLELLLIGYNSISSISGLSSLPSLKEVVLDDVSRDLRVRDMVQEQLSRNPNNPVFKR</sequence>
<keyword evidence="6" id="KW-0175">Coiled coil</keyword>
<dbReference type="OrthoDB" id="675227at2759"/>
<dbReference type="PANTHER" id="PTHR23155:SF1114">
    <property type="entry name" value="OS02G0475500 PROTEIN"/>
    <property type="match status" value="1"/>
</dbReference>
<dbReference type="Gene3D" id="1.10.10.10">
    <property type="entry name" value="Winged helix-like DNA-binding domain superfamily/Winged helix DNA-binding domain"/>
    <property type="match status" value="1"/>
</dbReference>
<keyword evidence="4" id="KW-0547">Nucleotide-binding</keyword>
<comment type="similarity">
    <text evidence="1">Belongs to the disease resistance NB-LRR family.</text>
</comment>
<dbReference type="Gramene" id="OQU80795">
    <property type="protein sequence ID" value="OQU80795"/>
    <property type="gene ID" value="SORBI_3007G186400"/>
</dbReference>
<dbReference type="InterPro" id="IPR038005">
    <property type="entry name" value="RX-like_CC"/>
</dbReference>
<dbReference type="InterPro" id="IPR032675">
    <property type="entry name" value="LRR_dom_sf"/>
</dbReference>
<dbReference type="Proteomes" id="UP000000768">
    <property type="component" value="Chromosome 7"/>
</dbReference>
<dbReference type="Gene3D" id="1.10.8.430">
    <property type="entry name" value="Helical domain of apoptotic protease-activating factors"/>
    <property type="match status" value="1"/>
</dbReference>
<dbReference type="InterPro" id="IPR042197">
    <property type="entry name" value="Apaf_helical"/>
</dbReference>
<reference evidence="11 12" key="1">
    <citation type="journal article" date="2009" name="Nature">
        <title>The Sorghum bicolor genome and the diversification of grasses.</title>
        <authorList>
            <person name="Paterson A.H."/>
            <person name="Bowers J.E."/>
            <person name="Bruggmann R."/>
            <person name="Dubchak I."/>
            <person name="Grimwood J."/>
            <person name="Gundlach H."/>
            <person name="Haberer G."/>
            <person name="Hellsten U."/>
            <person name="Mitros T."/>
            <person name="Poliakov A."/>
            <person name="Schmutz J."/>
            <person name="Spannagl M."/>
            <person name="Tang H."/>
            <person name="Wang X."/>
            <person name="Wicker T."/>
            <person name="Bharti A.K."/>
            <person name="Chapman J."/>
            <person name="Feltus F.A."/>
            <person name="Gowik U."/>
            <person name="Grigoriev I.V."/>
            <person name="Lyons E."/>
            <person name="Maher C.A."/>
            <person name="Martis M."/>
            <person name="Narechania A."/>
            <person name="Otillar R.P."/>
            <person name="Penning B.W."/>
            <person name="Salamov A.A."/>
            <person name="Wang Y."/>
            <person name="Zhang L."/>
            <person name="Carpita N.C."/>
            <person name="Freeling M."/>
            <person name="Gingle A.R."/>
            <person name="Hash C.T."/>
            <person name="Keller B."/>
            <person name="Klein P."/>
            <person name="Kresovich S."/>
            <person name="McCann M.C."/>
            <person name="Ming R."/>
            <person name="Peterson D.G."/>
            <person name="Mehboob-ur-Rahman"/>
            <person name="Ware D."/>
            <person name="Westhoff P."/>
            <person name="Mayer K.F."/>
            <person name="Messing J."/>
            <person name="Rokhsar D.S."/>
        </authorList>
    </citation>
    <scope>NUCLEOTIDE SEQUENCE [LARGE SCALE GENOMIC DNA]</scope>
    <source>
        <strain evidence="12">cv. BTx623</strain>
    </source>
</reference>
<dbReference type="InterPro" id="IPR001611">
    <property type="entry name" value="Leu-rich_rpt"/>
</dbReference>
<feature type="domain" description="Disease resistance R13L4/SHOC-2-like LRR" evidence="10">
    <location>
        <begin position="940"/>
        <end position="1180"/>
    </location>
</feature>
<dbReference type="InterPro" id="IPR027417">
    <property type="entry name" value="P-loop_NTPase"/>
</dbReference>
<proteinExistence type="inferred from homology"/>
<dbReference type="EMBL" id="CM000766">
    <property type="protein sequence ID" value="KXG25485.1"/>
    <property type="molecule type" value="Genomic_DNA"/>
</dbReference>
<dbReference type="InterPro" id="IPR044974">
    <property type="entry name" value="Disease_R_plants"/>
</dbReference>
<dbReference type="CDD" id="cd14798">
    <property type="entry name" value="RX-CC_like"/>
    <property type="match status" value="1"/>
</dbReference>
<dbReference type="GO" id="GO:0043531">
    <property type="term" value="F:ADP binding"/>
    <property type="evidence" value="ECO:0007669"/>
    <property type="project" value="InterPro"/>
</dbReference>
<dbReference type="PANTHER" id="PTHR23155">
    <property type="entry name" value="DISEASE RESISTANCE PROTEIN RP"/>
    <property type="match status" value="1"/>
</dbReference>
<dbReference type="InterPro" id="IPR041118">
    <property type="entry name" value="Rx_N"/>
</dbReference>
<dbReference type="Gramene" id="KXG25485">
    <property type="protein sequence ID" value="KXG25485"/>
    <property type="gene ID" value="SORBI_3007G186400"/>
</dbReference>
<dbReference type="PRINTS" id="PR00364">
    <property type="entry name" value="DISEASERSIST"/>
</dbReference>
<feature type="domain" description="Disease resistance protein winged helix" evidence="9">
    <location>
        <begin position="646"/>
        <end position="718"/>
    </location>
</feature>
<dbReference type="Gene3D" id="3.40.50.300">
    <property type="entry name" value="P-loop containing nucleotide triphosphate hydrolases"/>
    <property type="match status" value="2"/>
</dbReference>
<organism evidence="11 12">
    <name type="scientific">Sorghum bicolor</name>
    <name type="common">Sorghum</name>
    <name type="synonym">Sorghum vulgare</name>
    <dbReference type="NCBI Taxonomy" id="4558"/>
    <lineage>
        <taxon>Eukaryota</taxon>
        <taxon>Viridiplantae</taxon>
        <taxon>Streptophyta</taxon>
        <taxon>Embryophyta</taxon>
        <taxon>Tracheophyta</taxon>
        <taxon>Spermatophyta</taxon>
        <taxon>Magnoliopsida</taxon>
        <taxon>Liliopsida</taxon>
        <taxon>Poales</taxon>
        <taxon>Poaceae</taxon>
        <taxon>PACMAD clade</taxon>
        <taxon>Panicoideae</taxon>
        <taxon>Andropogonodae</taxon>
        <taxon>Andropogoneae</taxon>
        <taxon>Sorghinae</taxon>
        <taxon>Sorghum</taxon>
    </lineage>
</organism>
<dbReference type="SUPFAM" id="SSF52540">
    <property type="entry name" value="P-loop containing nucleoside triphosphate hydrolases"/>
    <property type="match status" value="2"/>
</dbReference>
<keyword evidence="5" id="KW-0611">Plant defense</keyword>
<reference evidence="11" key="2">
    <citation type="submission" date="2017-02" db="EMBL/GenBank/DDBJ databases">
        <title>WGS assembly of Sorghum bicolor.</title>
        <authorList>
            <person name="Paterson A."/>
            <person name="Mullet J."/>
            <person name="Bowers J."/>
            <person name="Bruggmann R."/>
            <person name="Dubchak I."/>
            <person name="Grimwood J."/>
            <person name="Gundlach H."/>
            <person name="Haberer G."/>
            <person name="Hellsten U."/>
            <person name="Mitros T."/>
            <person name="Poliakov A."/>
            <person name="Schmutz J."/>
            <person name="Spannagl M."/>
            <person name="Tang H."/>
            <person name="Wang X."/>
            <person name="Wicker T."/>
            <person name="Bharti A."/>
            <person name="Chapman J."/>
            <person name="Feltus F."/>
            <person name="Gowik U."/>
            <person name="Grigoriev I."/>
            <person name="Lyons E."/>
            <person name="Maher C."/>
            <person name="Martis M."/>
            <person name="Narechania A."/>
            <person name="Otillar R."/>
            <person name="Penning B."/>
            <person name="Salamov A."/>
            <person name="Wang Y."/>
            <person name="Zhang L."/>
            <person name="Carpita N."/>
            <person name="Freeling M."/>
            <person name="Gingle A."/>
            <person name="Hash C."/>
            <person name="Keller B."/>
            <person name="Klein P."/>
            <person name="Kresovich S."/>
            <person name="Mccann M."/>
            <person name="Ming R."/>
            <person name="Peterson D."/>
            <person name="Rahman M."/>
            <person name="Ware D."/>
            <person name="Westhoff P."/>
            <person name="Mayer K."/>
            <person name="Messing J."/>
            <person name="Sims D."/>
            <person name="Jenkins J."/>
            <person name="Shu S."/>
            <person name="Rokhsar D."/>
        </authorList>
    </citation>
    <scope>NUCLEOTIDE SEQUENCE</scope>
</reference>
<dbReference type="InterPro" id="IPR058922">
    <property type="entry name" value="WHD_DRP"/>
</dbReference>
<dbReference type="FunFam" id="1.10.10.10:FF:000322">
    <property type="entry name" value="Probable disease resistance protein At1g63360"/>
    <property type="match status" value="1"/>
</dbReference>
<keyword evidence="3" id="KW-0677">Repeat</keyword>
<dbReference type="Gene3D" id="3.80.10.10">
    <property type="entry name" value="Ribonuclease Inhibitor"/>
    <property type="match status" value="2"/>
</dbReference>
<dbReference type="Gramene" id="OQU80794">
    <property type="protein sequence ID" value="OQU80794"/>
    <property type="gene ID" value="SORBI_3007G186400"/>
</dbReference>
<dbReference type="InterPro" id="IPR036388">
    <property type="entry name" value="WH-like_DNA-bd_sf"/>
</dbReference>
<accession>A0A1B6PIR6</accession>
<dbReference type="SUPFAM" id="SSF52058">
    <property type="entry name" value="L domain-like"/>
    <property type="match status" value="1"/>
</dbReference>
<dbReference type="Pfam" id="PF18052">
    <property type="entry name" value="Rx_N"/>
    <property type="match status" value="1"/>
</dbReference>
<dbReference type="InParanoid" id="A0A1B6PIR6"/>
<dbReference type="EMBL" id="CM000766">
    <property type="protein sequence ID" value="OQU80795.1"/>
    <property type="molecule type" value="Genomic_DNA"/>
</dbReference>
<feature type="domain" description="NB-ARC" evidence="7">
    <location>
        <begin position="170"/>
        <end position="338"/>
    </location>
</feature>
<dbReference type="Pfam" id="PF00931">
    <property type="entry name" value="NB-ARC"/>
    <property type="match status" value="2"/>
</dbReference>
<evidence type="ECO:0000313" key="12">
    <source>
        <dbReference type="Proteomes" id="UP000000768"/>
    </source>
</evidence>
<dbReference type="InterPro" id="IPR055414">
    <property type="entry name" value="LRR_R13L4/SHOC2-like"/>
</dbReference>
<name>A0A1B6PIR6_SORBI</name>
<dbReference type="PROSITE" id="PS51450">
    <property type="entry name" value="LRR"/>
    <property type="match status" value="1"/>
</dbReference>
<dbReference type="Pfam" id="PF23598">
    <property type="entry name" value="LRR_14"/>
    <property type="match status" value="2"/>
</dbReference>
<reference evidence="12" key="3">
    <citation type="journal article" date="2018" name="Plant J.">
        <title>The Sorghum bicolor reference genome: improved assembly, gene annotations, a transcriptome atlas, and signatures of genome organization.</title>
        <authorList>
            <person name="McCormick R.F."/>
            <person name="Truong S.K."/>
            <person name="Sreedasyam A."/>
            <person name="Jenkins J."/>
            <person name="Shu S."/>
            <person name="Sims D."/>
            <person name="Kennedy M."/>
            <person name="Amirebrahimi M."/>
            <person name="Weers B.D."/>
            <person name="McKinley B."/>
            <person name="Mattison A."/>
            <person name="Morishige D.T."/>
            <person name="Grimwood J."/>
            <person name="Schmutz J."/>
            <person name="Mullet J.E."/>
        </authorList>
    </citation>
    <scope>NUCLEOTIDE SEQUENCE [LARGE SCALE GENOMIC DNA]</scope>
    <source>
        <strain evidence="12">cv. BTx623</strain>
    </source>
</reference>
<dbReference type="OMA" id="DHILYAF"/>
<evidence type="ECO:0000313" key="11">
    <source>
        <dbReference type="EMBL" id="KXG25485.1"/>
    </source>
</evidence>
<dbReference type="eggNOG" id="KOG4658">
    <property type="taxonomic scope" value="Eukaryota"/>
</dbReference>
<evidence type="ECO:0000256" key="5">
    <source>
        <dbReference type="ARBA" id="ARBA00022821"/>
    </source>
</evidence>
<evidence type="ECO:0000256" key="1">
    <source>
        <dbReference type="ARBA" id="ARBA00008894"/>
    </source>
</evidence>
<keyword evidence="2" id="KW-0433">Leucine-rich repeat</keyword>
<dbReference type="Pfam" id="PF23559">
    <property type="entry name" value="WHD_DRP"/>
    <property type="match status" value="1"/>
</dbReference>
<evidence type="ECO:0000256" key="2">
    <source>
        <dbReference type="ARBA" id="ARBA00022614"/>
    </source>
</evidence>
<dbReference type="GO" id="GO:0042742">
    <property type="term" value="P:defense response to bacterium"/>
    <property type="evidence" value="ECO:0007669"/>
    <property type="project" value="UniProtKB-ARBA"/>
</dbReference>
<evidence type="ECO:0000259" key="8">
    <source>
        <dbReference type="Pfam" id="PF18052"/>
    </source>
</evidence>
<evidence type="ECO:0000256" key="3">
    <source>
        <dbReference type="ARBA" id="ARBA00022737"/>
    </source>
</evidence>
<dbReference type="InterPro" id="IPR002182">
    <property type="entry name" value="NB-ARC"/>
</dbReference>
<dbReference type="STRING" id="4558.A0A1B6PIR6"/>
<dbReference type="EMBL" id="CM000766">
    <property type="protein sequence ID" value="OQU80794.1"/>
    <property type="molecule type" value="Genomic_DNA"/>
</dbReference>
<dbReference type="AlphaFoldDB" id="A0A1B6PIR6"/>
<dbReference type="GO" id="GO:0009626">
    <property type="term" value="P:plant-type hypersensitive response"/>
    <property type="evidence" value="ECO:0007669"/>
    <property type="project" value="UniProtKB-ARBA"/>
</dbReference>